<dbReference type="VEuPathDB" id="FungiDB:JI435_421530"/>
<dbReference type="EMBL" id="CP069039">
    <property type="protein sequence ID" value="QRD04658.1"/>
    <property type="molecule type" value="Genomic_DNA"/>
</dbReference>
<name>A0A7U2FG38_PHANO</name>
<organism evidence="1 2">
    <name type="scientific">Phaeosphaeria nodorum (strain SN15 / ATCC MYA-4574 / FGSC 10173)</name>
    <name type="common">Glume blotch fungus</name>
    <name type="synonym">Parastagonospora nodorum</name>
    <dbReference type="NCBI Taxonomy" id="321614"/>
    <lineage>
        <taxon>Eukaryota</taxon>
        <taxon>Fungi</taxon>
        <taxon>Dikarya</taxon>
        <taxon>Ascomycota</taxon>
        <taxon>Pezizomycotina</taxon>
        <taxon>Dothideomycetes</taxon>
        <taxon>Pleosporomycetidae</taxon>
        <taxon>Pleosporales</taxon>
        <taxon>Pleosporineae</taxon>
        <taxon>Phaeosphaeriaceae</taxon>
        <taxon>Parastagonospora</taxon>
    </lineage>
</organism>
<gene>
    <name evidence="1" type="ORF">JI435_421530</name>
</gene>
<dbReference type="Proteomes" id="UP000663193">
    <property type="component" value="Chromosome 17"/>
</dbReference>
<sequence length="76" mass="8200">MMRRAVLPISPCGTAKDDRFQTGGTSCVQCSTASCVQPWVNGRSIGQSGGCCDGRLMLCDGQRGECDEEKEGLWLR</sequence>
<reference evidence="2" key="1">
    <citation type="journal article" date="2021" name="BMC Genomics">
        <title>Chromosome-level genome assembly and manually-curated proteome of model necrotroph Parastagonospora nodorum Sn15 reveals a genome-wide trove of candidate effector homologs, and redundancy of virulence-related functions within an accessory chromosome.</title>
        <authorList>
            <person name="Bertazzoni S."/>
            <person name="Jones D.A.B."/>
            <person name="Phan H.T."/>
            <person name="Tan K.-C."/>
            <person name="Hane J.K."/>
        </authorList>
    </citation>
    <scope>NUCLEOTIDE SEQUENCE [LARGE SCALE GENOMIC DNA]</scope>
    <source>
        <strain evidence="2">SN15 / ATCC MYA-4574 / FGSC 10173)</strain>
    </source>
</reference>
<protein>
    <submittedName>
        <fullName evidence="1">Uncharacterized protein</fullName>
    </submittedName>
</protein>
<dbReference type="PROSITE" id="PS51257">
    <property type="entry name" value="PROKAR_LIPOPROTEIN"/>
    <property type="match status" value="1"/>
</dbReference>
<evidence type="ECO:0000313" key="1">
    <source>
        <dbReference type="EMBL" id="QRD04658.1"/>
    </source>
</evidence>
<proteinExistence type="predicted"/>
<keyword evidence="2" id="KW-1185">Reference proteome</keyword>
<dbReference type="AlphaFoldDB" id="A0A7U2FG38"/>
<evidence type="ECO:0000313" key="2">
    <source>
        <dbReference type="Proteomes" id="UP000663193"/>
    </source>
</evidence>
<accession>A0A7U2FG38</accession>